<sequence>MTDTGWGSVSASYVRPRRPGEPEAWAEEAAQHGRVGTQKLRAVEEVNPPQVVAEAFGLGSRDRAVVRRRLILMDGRPTELADSYYPATVARGTRLTEARRIAGGALAVLADLGYQPAGAEEGVIARPSTPAEQELLDIRPQDWVMVLTRVLRTGDGVPIEVSVMTMVAEGRELRYKTTIQ</sequence>
<gene>
    <name evidence="3" type="ORF">GCM10009560_13080</name>
</gene>
<dbReference type="PANTHER" id="PTHR44846:SF17">
    <property type="entry name" value="GNTR-FAMILY TRANSCRIPTIONAL REGULATOR"/>
    <property type="match status" value="1"/>
</dbReference>
<evidence type="ECO:0000313" key="3">
    <source>
        <dbReference type="EMBL" id="GAA0917241.1"/>
    </source>
</evidence>
<evidence type="ECO:0000256" key="1">
    <source>
        <dbReference type="SAM" id="MobiDB-lite"/>
    </source>
</evidence>
<reference evidence="3 4" key="1">
    <citation type="journal article" date="2019" name="Int. J. Syst. Evol. Microbiol.">
        <title>The Global Catalogue of Microorganisms (GCM) 10K type strain sequencing project: providing services to taxonomists for standard genome sequencing and annotation.</title>
        <authorList>
            <consortium name="The Broad Institute Genomics Platform"/>
            <consortium name="The Broad Institute Genome Sequencing Center for Infectious Disease"/>
            <person name="Wu L."/>
            <person name="Ma J."/>
        </authorList>
    </citation>
    <scope>NUCLEOTIDE SEQUENCE [LARGE SCALE GENOMIC DNA]</scope>
    <source>
        <strain evidence="3 4">JCM 11136</strain>
    </source>
</reference>
<dbReference type="PANTHER" id="PTHR44846">
    <property type="entry name" value="MANNOSYL-D-GLYCERATE TRANSPORT/METABOLISM SYSTEM REPRESSOR MNGR-RELATED"/>
    <property type="match status" value="1"/>
</dbReference>
<feature type="compositionally biased region" description="Polar residues" evidence="1">
    <location>
        <begin position="1"/>
        <end position="11"/>
    </location>
</feature>
<protein>
    <recommendedName>
        <fullName evidence="2">UbiC transcription regulator-associated domain-containing protein</fullName>
    </recommendedName>
</protein>
<dbReference type="InterPro" id="IPR011663">
    <property type="entry name" value="UTRA"/>
</dbReference>
<dbReference type="SMART" id="SM00866">
    <property type="entry name" value="UTRA"/>
    <property type="match status" value="1"/>
</dbReference>
<evidence type="ECO:0000259" key="2">
    <source>
        <dbReference type="SMART" id="SM00866"/>
    </source>
</evidence>
<dbReference type="SUPFAM" id="SSF64288">
    <property type="entry name" value="Chorismate lyase-like"/>
    <property type="match status" value="1"/>
</dbReference>
<keyword evidence="4" id="KW-1185">Reference proteome</keyword>
<proteinExistence type="predicted"/>
<dbReference type="InterPro" id="IPR050679">
    <property type="entry name" value="Bact_HTH_transcr_reg"/>
</dbReference>
<dbReference type="RefSeq" id="WP_343948782.1">
    <property type="nucleotide sequence ID" value="NZ_BAAAHQ010000004.1"/>
</dbReference>
<feature type="region of interest" description="Disordered" evidence="1">
    <location>
        <begin position="1"/>
        <end position="22"/>
    </location>
</feature>
<name>A0ABN1NV74_9ACTN</name>
<dbReference type="Proteomes" id="UP001501578">
    <property type="component" value="Unassembled WGS sequence"/>
</dbReference>
<dbReference type="Pfam" id="PF07702">
    <property type="entry name" value="UTRA"/>
    <property type="match status" value="1"/>
</dbReference>
<feature type="domain" description="UbiC transcription regulator-associated" evidence="2">
    <location>
        <begin position="31"/>
        <end position="172"/>
    </location>
</feature>
<accession>A0ABN1NV74</accession>
<dbReference type="InterPro" id="IPR028978">
    <property type="entry name" value="Chorismate_lyase_/UTRA_dom_sf"/>
</dbReference>
<dbReference type="Gene3D" id="3.40.1410.10">
    <property type="entry name" value="Chorismate lyase-like"/>
    <property type="match status" value="1"/>
</dbReference>
<evidence type="ECO:0000313" key="4">
    <source>
        <dbReference type="Proteomes" id="UP001501578"/>
    </source>
</evidence>
<comment type="caution">
    <text evidence="3">The sequence shown here is derived from an EMBL/GenBank/DDBJ whole genome shotgun (WGS) entry which is preliminary data.</text>
</comment>
<dbReference type="EMBL" id="BAAAHQ010000004">
    <property type="protein sequence ID" value="GAA0917241.1"/>
    <property type="molecule type" value="Genomic_DNA"/>
</dbReference>
<organism evidence="3 4">
    <name type="scientific">Nonomuraea longicatena</name>
    <dbReference type="NCBI Taxonomy" id="83682"/>
    <lineage>
        <taxon>Bacteria</taxon>
        <taxon>Bacillati</taxon>
        <taxon>Actinomycetota</taxon>
        <taxon>Actinomycetes</taxon>
        <taxon>Streptosporangiales</taxon>
        <taxon>Streptosporangiaceae</taxon>
        <taxon>Nonomuraea</taxon>
    </lineage>
</organism>